<dbReference type="Gene3D" id="1.10.1200.10">
    <property type="entry name" value="ACP-like"/>
    <property type="match status" value="1"/>
</dbReference>
<dbReference type="SUPFAM" id="SSF47336">
    <property type="entry name" value="ACP-like"/>
    <property type="match status" value="1"/>
</dbReference>
<dbReference type="InterPro" id="IPR036736">
    <property type="entry name" value="ACP-like_sf"/>
</dbReference>
<feature type="domain" description="Carrier" evidence="1">
    <location>
        <begin position="28"/>
        <end position="105"/>
    </location>
</feature>
<accession>A0A067YNS7</accession>
<proteinExistence type="predicted"/>
<dbReference type="InterPro" id="IPR009081">
    <property type="entry name" value="PP-bd_ACP"/>
</dbReference>
<dbReference type="Pfam" id="PF00550">
    <property type="entry name" value="PP-binding"/>
    <property type="match status" value="1"/>
</dbReference>
<name>A0A067YNS7_9ACTN</name>
<evidence type="ECO:0000259" key="1">
    <source>
        <dbReference type="PROSITE" id="PS50075"/>
    </source>
</evidence>
<dbReference type="AlphaFoldDB" id="A0A067YNS7"/>
<protein>
    <submittedName>
        <fullName evidence="2">MarQ</fullName>
    </submittedName>
</protein>
<gene>
    <name evidence="2" type="primary">marQ</name>
</gene>
<evidence type="ECO:0000313" key="2">
    <source>
        <dbReference type="EMBL" id="AHF22849.1"/>
    </source>
</evidence>
<reference evidence="2" key="1">
    <citation type="submission" date="2013-09" db="EMBL/GenBank/DDBJ databases">
        <authorList>
            <person name="Shaimaa S."/>
        </authorList>
    </citation>
    <scope>NUCLEOTIDE SEQUENCE</scope>
    <source>
        <strain evidence="2">CNQ-617</strain>
    </source>
</reference>
<organism evidence="2">
    <name type="scientific">Streptomyces sp. CNQ-617</name>
    <dbReference type="NCBI Taxonomy" id="483421"/>
    <lineage>
        <taxon>Bacteria</taxon>
        <taxon>Bacillati</taxon>
        <taxon>Actinomycetota</taxon>
        <taxon>Actinomycetes</taxon>
        <taxon>Kitasatosporales</taxon>
        <taxon>Streptomycetaceae</taxon>
        <taxon>Streptomyces</taxon>
    </lineage>
</organism>
<dbReference type="EMBL" id="KF711829">
    <property type="protein sequence ID" value="AHF22849.1"/>
    <property type="molecule type" value="Genomic_DNA"/>
</dbReference>
<sequence>MGYRCGTANTGRVDGTSRSVCSGEGKITVMSGMYEKLVDILVDHFAVDRGKITPDATFEELKMDSLFLVEFLLVIQSEFDVKLDDDAATLTDTIGHVAALLEDRTKATAQ</sequence>
<dbReference type="PROSITE" id="PS50075">
    <property type="entry name" value="CARRIER"/>
    <property type="match status" value="1"/>
</dbReference>
<reference evidence="2" key="2">
    <citation type="journal article" date="2014" name="J. Am. Chem. Soc.">
        <title>Elucidation of final steps of the marineosins biosynthetic pathway through identification and characterization of the corresponding gene cluster.</title>
        <authorList>
            <person name="Salem S.M."/>
            <person name="Kancharla P."/>
            <person name="Florova G."/>
            <person name="Gupta S."/>
            <person name="Lu W."/>
            <person name="Reynolds K.A."/>
        </authorList>
    </citation>
    <scope>NUCLEOTIDE SEQUENCE</scope>
    <source>
        <strain evidence="2">CNQ-617</strain>
    </source>
</reference>